<name>A0A7C2VDI2_9AQUI</name>
<dbReference type="GO" id="GO:0071555">
    <property type="term" value="P:cell wall organization"/>
    <property type="evidence" value="ECO:0007669"/>
    <property type="project" value="UniProtKB-KW"/>
</dbReference>
<keyword evidence="16 19" id="KW-0961">Cell wall biogenesis/degradation</keyword>
<dbReference type="Gene3D" id="3.90.78.10">
    <property type="entry name" value="UDP-N-acetylenolpyruvoylglucosamine reductase, C-terminal domain"/>
    <property type="match status" value="1"/>
</dbReference>
<keyword evidence="10 19" id="KW-0274">FAD</keyword>
<dbReference type="UniPathway" id="UPA00219"/>
<keyword evidence="8 19" id="KW-0132">Cell division</keyword>
<feature type="active site" evidence="19">
    <location>
        <position position="279"/>
    </location>
</feature>
<comment type="similarity">
    <text evidence="19">Belongs to the MurB family.</text>
</comment>
<evidence type="ECO:0000259" key="20">
    <source>
        <dbReference type="PROSITE" id="PS51387"/>
    </source>
</evidence>
<dbReference type="EC" id="1.3.1.98" evidence="5 19"/>
<keyword evidence="15 19" id="KW-0131">Cell cycle</keyword>
<comment type="cofactor">
    <cofactor evidence="1 19">
        <name>FAD</name>
        <dbReference type="ChEBI" id="CHEBI:57692"/>
    </cofactor>
</comment>
<evidence type="ECO:0000256" key="19">
    <source>
        <dbReference type="HAMAP-Rule" id="MF_00037"/>
    </source>
</evidence>
<gene>
    <name evidence="19 21" type="primary">murB</name>
    <name evidence="21" type="ORF">ENO47_02285</name>
</gene>
<reference evidence="21" key="1">
    <citation type="journal article" date="2020" name="mSystems">
        <title>Genome- and Community-Level Interaction Insights into Carbon Utilization and Element Cycling Functions of Hydrothermarchaeota in Hydrothermal Sediment.</title>
        <authorList>
            <person name="Zhou Z."/>
            <person name="Liu Y."/>
            <person name="Xu W."/>
            <person name="Pan J."/>
            <person name="Luo Z.H."/>
            <person name="Li M."/>
        </authorList>
    </citation>
    <scope>NUCLEOTIDE SEQUENCE [LARGE SCALE GENOMIC DNA]</scope>
    <source>
        <strain evidence="21">SpSt-132</strain>
    </source>
</reference>
<evidence type="ECO:0000256" key="16">
    <source>
        <dbReference type="ARBA" id="ARBA00023316"/>
    </source>
</evidence>
<dbReference type="GO" id="GO:0051301">
    <property type="term" value="P:cell division"/>
    <property type="evidence" value="ECO:0007669"/>
    <property type="project" value="UniProtKB-KW"/>
</dbReference>
<dbReference type="PROSITE" id="PS51387">
    <property type="entry name" value="FAD_PCMH"/>
    <property type="match status" value="1"/>
</dbReference>
<feature type="active site" evidence="19">
    <location>
        <position position="161"/>
    </location>
</feature>
<sequence length="294" mass="33052">MLIKNLDLWPYTTIRIGGKALYFCEPKDLEELKYAIFFALDKSLPIFILGRGSNTIFGDFEGLVISMRRFEGFEVRREGDLFHITAQAGVLLSKLVSFSLKEGLEGFYRLVGFPATVGGAIAMNAGAFGYEMSEHLKEVVFLDWEGKLQRARKEELSFSYRSSPFPDLGFVLAGTFAAPKAKRDIVEEYKVIREKRASKQPLNLPTCGSTFKNPPGHFAGRLLEEVGMKGYRVGDVAFSEKHANFLVNLGRGTYQDVVKIIQEAKRRVFESFGISLEEEVRLIESGCAYGRKVQ</sequence>
<dbReference type="PANTHER" id="PTHR21071">
    <property type="entry name" value="UDP-N-ACETYLENOLPYRUVOYLGLUCOSAMINE REDUCTASE"/>
    <property type="match status" value="1"/>
</dbReference>
<dbReference type="InterPro" id="IPR011601">
    <property type="entry name" value="MurB_C"/>
</dbReference>
<evidence type="ECO:0000313" key="21">
    <source>
        <dbReference type="EMBL" id="HEW45488.1"/>
    </source>
</evidence>
<dbReference type="GO" id="GO:0009252">
    <property type="term" value="P:peptidoglycan biosynthetic process"/>
    <property type="evidence" value="ECO:0007669"/>
    <property type="project" value="UniProtKB-UniRule"/>
</dbReference>
<protein>
    <recommendedName>
        <fullName evidence="6 19">UDP-N-acetylenolpyruvoylglucosamine reductase</fullName>
        <ecNumber evidence="5 19">1.3.1.98</ecNumber>
    </recommendedName>
    <alternativeName>
        <fullName evidence="17 19">UDP-N-acetylmuramate dehydrogenase</fullName>
    </alternativeName>
</protein>
<evidence type="ECO:0000256" key="17">
    <source>
        <dbReference type="ARBA" id="ARBA00031026"/>
    </source>
</evidence>
<evidence type="ECO:0000256" key="11">
    <source>
        <dbReference type="ARBA" id="ARBA00022857"/>
    </source>
</evidence>
<evidence type="ECO:0000256" key="5">
    <source>
        <dbReference type="ARBA" id="ARBA00012518"/>
    </source>
</evidence>
<evidence type="ECO:0000256" key="8">
    <source>
        <dbReference type="ARBA" id="ARBA00022618"/>
    </source>
</evidence>
<dbReference type="SUPFAM" id="SSF56176">
    <property type="entry name" value="FAD-binding/transporter-associated domain-like"/>
    <property type="match status" value="1"/>
</dbReference>
<keyword evidence="11 19" id="KW-0521">NADP</keyword>
<dbReference type="SUPFAM" id="SSF56194">
    <property type="entry name" value="Uridine diphospho-N-Acetylenolpyruvylglucosamine reductase, MurB, C-terminal domain"/>
    <property type="match status" value="1"/>
</dbReference>
<evidence type="ECO:0000256" key="6">
    <source>
        <dbReference type="ARBA" id="ARBA00015188"/>
    </source>
</evidence>
<comment type="function">
    <text evidence="2 19">Cell wall formation.</text>
</comment>
<keyword evidence="13 19" id="KW-0573">Peptidoglycan synthesis</keyword>
<evidence type="ECO:0000256" key="4">
    <source>
        <dbReference type="ARBA" id="ARBA00004752"/>
    </source>
</evidence>
<evidence type="ECO:0000256" key="7">
    <source>
        <dbReference type="ARBA" id="ARBA00022490"/>
    </source>
</evidence>
<dbReference type="GO" id="GO:0008360">
    <property type="term" value="P:regulation of cell shape"/>
    <property type="evidence" value="ECO:0007669"/>
    <property type="project" value="UniProtKB-KW"/>
</dbReference>
<dbReference type="GO" id="GO:0071949">
    <property type="term" value="F:FAD binding"/>
    <property type="evidence" value="ECO:0007669"/>
    <property type="project" value="InterPro"/>
</dbReference>
<accession>A0A7C2VDI2</accession>
<dbReference type="InterPro" id="IPR006094">
    <property type="entry name" value="Oxid_FAD_bind_N"/>
</dbReference>
<evidence type="ECO:0000256" key="10">
    <source>
        <dbReference type="ARBA" id="ARBA00022827"/>
    </source>
</evidence>
<dbReference type="InterPro" id="IPR016169">
    <property type="entry name" value="FAD-bd_PCMH_sub2"/>
</dbReference>
<dbReference type="InterPro" id="IPR003170">
    <property type="entry name" value="MurB"/>
</dbReference>
<evidence type="ECO:0000256" key="3">
    <source>
        <dbReference type="ARBA" id="ARBA00004496"/>
    </source>
</evidence>
<evidence type="ECO:0000256" key="14">
    <source>
        <dbReference type="ARBA" id="ARBA00023002"/>
    </source>
</evidence>
<evidence type="ECO:0000256" key="15">
    <source>
        <dbReference type="ARBA" id="ARBA00023306"/>
    </source>
</evidence>
<organism evidence="21">
    <name type="scientific">Hydrogenobacter sp</name>
    <dbReference type="NCBI Taxonomy" id="2152829"/>
    <lineage>
        <taxon>Bacteria</taxon>
        <taxon>Pseudomonadati</taxon>
        <taxon>Aquificota</taxon>
        <taxon>Aquificia</taxon>
        <taxon>Aquificales</taxon>
        <taxon>Aquificaceae</taxon>
        <taxon>Hydrogenobacter</taxon>
    </lineage>
</organism>
<dbReference type="PANTHER" id="PTHR21071:SF4">
    <property type="entry name" value="UDP-N-ACETYLENOLPYRUVOYLGLUCOSAMINE REDUCTASE"/>
    <property type="match status" value="1"/>
</dbReference>
<comment type="subcellular location">
    <subcellularLocation>
        <location evidence="3 19">Cytoplasm</location>
    </subcellularLocation>
</comment>
<evidence type="ECO:0000256" key="12">
    <source>
        <dbReference type="ARBA" id="ARBA00022960"/>
    </source>
</evidence>
<keyword evidence="14 19" id="KW-0560">Oxidoreductase</keyword>
<dbReference type="GO" id="GO:0008762">
    <property type="term" value="F:UDP-N-acetylmuramate dehydrogenase activity"/>
    <property type="evidence" value="ECO:0007669"/>
    <property type="project" value="UniProtKB-UniRule"/>
</dbReference>
<keyword evidence="9 19" id="KW-0285">Flavoprotein</keyword>
<keyword evidence="7 19" id="KW-0963">Cytoplasm</keyword>
<proteinExistence type="inferred from homology"/>
<dbReference type="InterPro" id="IPR036635">
    <property type="entry name" value="MurB_C_sf"/>
</dbReference>
<dbReference type="InterPro" id="IPR036318">
    <property type="entry name" value="FAD-bd_PCMH-like_sf"/>
</dbReference>
<evidence type="ECO:0000256" key="18">
    <source>
        <dbReference type="ARBA" id="ARBA00048914"/>
    </source>
</evidence>
<comment type="pathway">
    <text evidence="4 19">Cell wall biogenesis; peptidoglycan biosynthesis.</text>
</comment>
<dbReference type="HAMAP" id="MF_00037">
    <property type="entry name" value="MurB"/>
    <property type="match status" value="1"/>
</dbReference>
<dbReference type="AlphaFoldDB" id="A0A7C2VDI2"/>
<keyword evidence="12 19" id="KW-0133">Cell shape</keyword>
<comment type="catalytic activity">
    <reaction evidence="18 19">
        <text>UDP-N-acetyl-alpha-D-muramate + NADP(+) = UDP-N-acetyl-3-O-(1-carboxyvinyl)-alpha-D-glucosamine + NADPH + H(+)</text>
        <dbReference type="Rhea" id="RHEA:12248"/>
        <dbReference type="ChEBI" id="CHEBI:15378"/>
        <dbReference type="ChEBI" id="CHEBI:57783"/>
        <dbReference type="ChEBI" id="CHEBI:58349"/>
        <dbReference type="ChEBI" id="CHEBI:68483"/>
        <dbReference type="ChEBI" id="CHEBI:70757"/>
        <dbReference type="EC" id="1.3.1.98"/>
    </reaction>
</comment>
<dbReference type="GO" id="GO:0005829">
    <property type="term" value="C:cytosol"/>
    <property type="evidence" value="ECO:0007669"/>
    <property type="project" value="TreeGrafter"/>
</dbReference>
<dbReference type="Gene3D" id="3.30.43.10">
    <property type="entry name" value="Uridine Diphospho-n-acetylenolpyruvylglucosamine Reductase, domain 2"/>
    <property type="match status" value="1"/>
</dbReference>
<feature type="domain" description="FAD-binding PCMH-type" evidence="20">
    <location>
        <begin position="15"/>
        <end position="181"/>
    </location>
</feature>
<dbReference type="NCBIfam" id="NF010480">
    <property type="entry name" value="PRK13905.1"/>
    <property type="match status" value="1"/>
</dbReference>
<dbReference type="InterPro" id="IPR016166">
    <property type="entry name" value="FAD-bd_PCMH"/>
</dbReference>
<dbReference type="EMBL" id="DSFP01000027">
    <property type="protein sequence ID" value="HEW45488.1"/>
    <property type="molecule type" value="Genomic_DNA"/>
</dbReference>
<dbReference type="Pfam" id="PF01565">
    <property type="entry name" value="FAD_binding_4"/>
    <property type="match status" value="1"/>
</dbReference>
<feature type="active site" description="Proton donor" evidence="19">
    <location>
        <position position="209"/>
    </location>
</feature>
<dbReference type="NCBIfam" id="TIGR00179">
    <property type="entry name" value="murB"/>
    <property type="match status" value="1"/>
</dbReference>
<dbReference type="InterPro" id="IPR016167">
    <property type="entry name" value="FAD-bd_PCMH_sub1"/>
</dbReference>
<comment type="caution">
    <text evidence="21">The sequence shown here is derived from an EMBL/GenBank/DDBJ whole genome shotgun (WGS) entry which is preliminary data.</text>
</comment>
<evidence type="ECO:0000256" key="9">
    <source>
        <dbReference type="ARBA" id="ARBA00022630"/>
    </source>
</evidence>
<evidence type="ECO:0000256" key="13">
    <source>
        <dbReference type="ARBA" id="ARBA00022984"/>
    </source>
</evidence>
<dbReference type="Pfam" id="PF02873">
    <property type="entry name" value="MurB_C"/>
    <property type="match status" value="1"/>
</dbReference>
<dbReference type="Gene3D" id="3.30.465.10">
    <property type="match status" value="1"/>
</dbReference>
<evidence type="ECO:0000256" key="2">
    <source>
        <dbReference type="ARBA" id="ARBA00003921"/>
    </source>
</evidence>
<evidence type="ECO:0000256" key="1">
    <source>
        <dbReference type="ARBA" id="ARBA00001974"/>
    </source>
</evidence>